<organism evidence="1 2">
    <name type="scientific">Diphasiastrum complanatum</name>
    <name type="common">Issler's clubmoss</name>
    <name type="synonym">Lycopodium complanatum</name>
    <dbReference type="NCBI Taxonomy" id="34168"/>
    <lineage>
        <taxon>Eukaryota</taxon>
        <taxon>Viridiplantae</taxon>
        <taxon>Streptophyta</taxon>
        <taxon>Embryophyta</taxon>
        <taxon>Tracheophyta</taxon>
        <taxon>Lycopodiopsida</taxon>
        <taxon>Lycopodiales</taxon>
        <taxon>Lycopodiaceae</taxon>
        <taxon>Lycopodioideae</taxon>
        <taxon>Diphasiastrum</taxon>
    </lineage>
</organism>
<protein>
    <submittedName>
        <fullName evidence="1">Uncharacterized protein</fullName>
    </submittedName>
</protein>
<evidence type="ECO:0000313" key="2">
    <source>
        <dbReference type="Proteomes" id="UP001162992"/>
    </source>
</evidence>
<proteinExistence type="predicted"/>
<evidence type="ECO:0000313" key="1">
    <source>
        <dbReference type="EMBL" id="KAJ7555988.1"/>
    </source>
</evidence>
<keyword evidence="2" id="KW-1185">Reference proteome</keyword>
<reference evidence="2" key="1">
    <citation type="journal article" date="2024" name="Proc. Natl. Acad. Sci. U.S.A.">
        <title>Extraordinary preservation of gene collinearity over three hundred million years revealed in homosporous lycophytes.</title>
        <authorList>
            <person name="Li C."/>
            <person name="Wickell D."/>
            <person name="Kuo L.Y."/>
            <person name="Chen X."/>
            <person name="Nie B."/>
            <person name="Liao X."/>
            <person name="Peng D."/>
            <person name="Ji J."/>
            <person name="Jenkins J."/>
            <person name="Williams M."/>
            <person name="Shu S."/>
            <person name="Plott C."/>
            <person name="Barry K."/>
            <person name="Rajasekar S."/>
            <person name="Grimwood J."/>
            <person name="Han X."/>
            <person name="Sun S."/>
            <person name="Hou Z."/>
            <person name="He W."/>
            <person name="Dai G."/>
            <person name="Sun C."/>
            <person name="Schmutz J."/>
            <person name="Leebens-Mack J.H."/>
            <person name="Li F.W."/>
            <person name="Wang L."/>
        </authorList>
    </citation>
    <scope>NUCLEOTIDE SEQUENCE [LARGE SCALE GENOMIC DNA]</scope>
    <source>
        <strain evidence="2">cv. PW_Plant_1</strain>
    </source>
</reference>
<comment type="caution">
    <text evidence="1">The sequence shown here is derived from an EMBL/GenBank/DDBJ whole genome shotgun (WGS) entry which is preliminary data.</text>
</comment>
<name>A0ACC2DNV7_DIPCM</name>
<dbReference type="EMBL" id="CM055096">
    <property type="protein sequence ID" value="KAJ7555988.1"/>
    <property type="molecule type" value="Genomic_DNA"/>
</dbReference>
<gene>
    <name evidence="1" type="ORF">O6H91_05G064300</name>
</gene>
<accession>A0ACC2DNV7</accession>
<dbReference type="Proteomes" id="UP001162992">
    <property type="component" value="Chromosome 5"/>
</dbReference>
<sequence length="341" mass="37917">MPEIQTIVLKVGMHCEGCARKVKKALSGLSGLEELKVDYGGQKVTVKGALDEKKVLQTLSKIGKPGEVLQVIVEPKKQNEEKKEAPKETAPPPQAQTVVLKAMLHCEGCGRKVKDAIKKVPGVQEVNVNFKEQKVIVKGFVDANKVLQRALKTGKHVVLCPPEKPKDVPKENKGATTEEKKDASKGEDKTEASKVDNKDTLKQVPKEDKKDDSKGEKKDAPKEDKKDAKSAPNNNTKDGLKEASKNGPKEEKKDTPKGDKKENAKEEKKDAPKEDKEKQKDTPKDEKKKEEFKDEKKTPSKDEKKEEQKVVVEEFASPYVVYRCDAPQLFSEDNPNACIIM</sequence>